<evidence type="ECO:0000313" key="3">
    <source>
        <dbReference type="Proteomes" id="UP000053001"/>
    </source>
</evidence>
<evidence type="ECO:0000313" key="2">
    <source>
        <dbReference type="EMBL" id="KFQ08098.1"/>
    </source>
</evidence>
<dbReference type="PhylomeDB" id="A0A091PLG2"/>
<feature type="non-terminal residue" evidence="2">
    <location>
        <position position="93"/>
    </location>
</feature>
<protein>
    <submittedName>
        <fullName evidence="2">Uncharacterized protein</fullName>
    </submittedName>
</protein>
<feature type="non-terminal residue" evidence="2">
    <location>
        <position position="1"/>
    </location>
</feature>
<dbReference type="EMBL" id="KK675005">
    <property type="protein sequence ID" value="KFQ08098.1"/>
    <property type="molecule type" value="Genomic_DNA"/>
</dbReference>
<accession>A0A091PLG2</accession>
<reference evidence="2 3" key="1">
    <citation type="submission" date="2014-04" db="EMBL/GenBank/DDBJ databases">
        <title>Genome evolution of avian class.</title>
        <authorList>
            <person name="Zhang G."/>
            <person name="Li C."/>
        </authorList>
    </citation>
    <scope>NUCLEOTIDE SEQUENCE [LARGE SCALE GENOMIC DNA]</scope>
    <source>
        <strain evidence="2">BGI_N330</strain>
    </source>
</reference>
<dbReference type="AlphaFoldDB" id="A0A091PLG2"/>
<keyword evidence="3" id="KW-1185">Reference proteome</keyword>
<proteinExistence type="predicted"/>
<sequence length="93" mass="10128">SPTTDEKPPAHQLLRDSTSEHCLPTTPFPSGLPRQHQPFPSDGYRPCYRTKGELCIGPALEDRFFTGIEGLENKEGGQGGEIGIWSLCASCLV</sequence>
<gene>
    <name evidence="2" type="ORF">N330_10804</name>
</gene>
<name>A0A091PLG2_LEPDC</name>
<dbReference type="Proteomes" id="UP000053001">
    <property type="component" value="Unassembled WGS sequence"/>
</dbReference>
<feature type="region of interest" description="Disordered" evidence="1">
    <location>
        <begin position="1"/>
        <end position="43"/>
    </location>
</feature>
<organism evidence="2 3">
    <name type="scientific">Leptosomus discolor</name>
    <name type="common">Madagascar cuckoo roller</name>
    <name type="synonym">Cuculus discolor</name>
    <dbReference type="NCBI Taxonomy" id="188344"/>
    <lineage>
        <taxon>Eukaryota</taxon>
        <taxon>Metazoa</taxon>
        <taxon>Chordata</taxon>
        <taxon>Craniata</taxon>
        <taxon>Vertebrata</taxon>
        <taxon>Euteleostomi</taxon>
        <taxon>Archelosauria</taxon>
        <taxon>Archosauria</taxon>
        <taxon>Dinosauria</taxon>
        <taxon>Saurischia</taxon>
        <taxon>Theropoda</taxon>
        <taxon>Coelurosauria</taxon>
        <taxon>Aves</taxon>
        <taxon>Neognathae</taxon>
        <taxon>Neoaves</taxon>
        <taxon>Telluraves</taxon>
        <taxon>Coraciimorphae</taxon>
        <taxon>Coraciiformes</taxon>
        <taxon>Leptosomidae</taxon>
        <taxon>Leptosomus</taxon>
    </lineage>
</organism>
<evidence type="ECO:0000256" key="1">
    <source>
        <dbReference type="SAM" id="MobiDB-lite"/>
    </source>
</evidence>
<feature type="compositionally biased region" description="Basic and acidic residues" evidence="1">
    <location>
        <begin position="1"/>
        <end position="19"/>
    </location>
</feature>